<dbReference type="Proteomes" id="UP000887013">
    <property type="component" value="Unassembled WGS sequence"/>
</dbReference>
<name>A0A8X6MIK0_NEPPI</name>
<evidence type="ECO:0000313" key="1">
    <source>
        <dbReference type="EMBL" id="GFS56528.1"/>
    </source>
</evidence>
<dbReference type="AlphaFoldDB" id="A0A8X6MIK0"/>
<accession>A0A8X6MIK0</accession>
<reference evidence="1" key="1">
    <citation type="submission" date="2020-08" db="EMBL/GenBank/DDBJ databases">
        <title>Multicomponent nature underlies the extraordinary mechanical properties of spider dragline silk.</title>
        <authorList>
            <person name="Kono N."/>
            <person name="Nakamura H."/>
            <person name="Mori M."/>
            <person name="Yoshida Y."/>
            <person name="Ohtoshi R."/>
            <person name="Malay A.D."/>
            <person name="Moran D.A.P."/>
            <person name="Tomita M."/>
            <person name="Numata K."/>
            <person name="Arakawa K."/>
        </authorList>
    </citation>
    <scope>NUCLEOTIDE SEQUENCE</scope>
</reference>
<evidence type="ECO:0000313" key="2">
    <source>
        <dbReference type="Proteomes" id="UP000887013"/>
    </source>
</evidence>
<comment type="caution">
    <text evidence="1">The sequence shown here is derived from an EMBL/GenBank/DDBJ whole genome shotgun (WGS) entry which is preliminary data.</text>
</comment>
<organism evidence="1 2">
    <name type="scientific">Nephila pilipes</name>
    <name type="common">Giant wood spider</name>
    <name type="synonym">Nephila maculata</name>
    <dbReference type="NCBI Taxonomy" id="299642"/>
    <lineage>
        <taxon>Eukaryota</taxon>
        <taxon>Metazoa</taxon>
        <taxon>Ecdysozoa</taxon>
        <taxon>Arthropoda</taxon>
        <taxon>Chelicerata</taxon>
        <taxon>Arachnida</taxon>
        <taxon>Araneae</taxon>
        <taxon>Araneomorphae</taxon>
        <taxon>Entelegynae</taxon>
        <taxon>Araneoidea</taxon>
        <taxon>Nephilidae</taxon>
        <taxon>Nephila</taxon>
    </lineage>
</organism>
<sequence>MGRHCFELSCIISTFPHLWMNPRNPVAICYNGGRNIDGIYKHVVARWKKINLDLMYVHCYMDSFNLPLEDVSRCIASNLKDFGTVRQICCFIKASPKRHVVFLK</sequence>
<dbReference type="EMBL" id="BMAW01046633">
    <property type="protein sequence ID" value="GFS56528.1"/>
    <property type="molecule type" value="Genomic_DNA"/>
</dbReference>
<gene>
    <name evidence="1" type="ORF">NPIL_663361</name>
</gene>
<proteinExistence type="predicted"/>
<dbReference type="OrthoDB" id="6615290at2759"/>
<keyword evidence="2" id="KW-1185">Reference proteome</keyword>
<protein>
    <submittedName>
        <fullName evidence="1">Uncharacterized protein</fullName>
    </submittedName>
</protein>